<protein>
    <submittedName>
        <fullName evidence="2">Uncharacterized protein</fullName>
    </submittedName>
</protein>
<feature type="non-terminal residue" evidence="2">
    <location>
        <position position="1"/>
    </location>
</feature>
<proteinExistence type="predicted"/>
<reference evidence="2" key="1">
    <citation type="journal article" date="2014" name="Front. Microbiol.">
        <title>High frequency of phylogenetically diverse reductive dehalogenase-homologous genes in deep subseafloor sedimentary metagenomes.</title>
        <authorList>
            <person name="Kawai M."/>
            <person name="Futagami T."/>
            <person name="Toyoda A."/>
            <person name="Takaki Y."/>
            <person name="Nishi S."/>
            <person name="Hori S."/>
            <person name="Arai W."/>
            <person name="Tsubouchi T."/>
            <person name="Morono Y."/>
            <person name="Uchiyama I."/>
            <person name="Ito T."/>
            <person name="Fujiyama A."/>
            <person name="Inagaki F."/>
            <person name="Takami H."/>
        </authorList>
    </citation>
    <scope>NUCLEOTIDE SEQUENCE</scope>
    <source>
        <strain evidence="2">Expedition CK06-06</strain>
    </source>
</reference>
<dbReference type="EMBL" id="BARU01017921">
    <property type="protein sequence ID" value="GAH50358.1"/>
    <property type="molecule type" value="Genomic_DNA"/>
</dbReference>
<feature type="transmembrane region" description="Helical" evidence="1">
    <location>
        <begin position="216"/>
        <end position="232"/>
    </location>
</feature>
<dbReference type="AlphaFoldDB" id="X1HYH6"/>
<keyword evidence="1" id="KW-0472">Membrane</keyword>
<sequence length="249" mass="29312">PEKSILKTAPVLMVIFAILFSVVFYFNFPFMDKDGKIAVKEEHLENLTKPFGETINRYIPIYDLNMSVDEFIVLTTFIGLPFASSEEEEELSPLVDMEKPPEGIVSYFRNKGVYNLEEVNIIEYIIEDEEFRGVFIEEIKRLADEANPYLMNKYRQNLSKNWGVELSREDRVIEVFTRLINTKVNEVPKKIIDLFLIFPAIALFGVLQIVFIILGFIYSFICWLLLIIFYKAKFYHYRKIKVDKEEIEL</sequence>
<name>X1HYH6_9ZZZZ</name>
<keyword evidence="1" id="KW-0812">Transmembrane</keyword>
<accession>X1HYH6</accession>
<comment type="caution">
    <text evidence="2">The sequence shown here is derived from an EMBL/GenBank/DDBJ whole genome shotgun (WGS) entry which is preliminary data.</text>
</comment>
<feature type="transmembrane region" description="Helical" evidence="1">
    <location>
        <begin position="12"/>
        <end position="30"/>
    </location>
</feature>
<organism evidence="2">
    <name type="scientific">marine sediment metagenome</name>
    <dbReference type="NCBI Taxonomy" id="412755"/>
    <lineage>
        <taxon>unclassified sequences</taxon>
        <taxon>metagenomes</taxon>
        <taxon>ecological metagenomes</taxon>
    </lineage>
</organism>
<keyword evidence="1" id="KW-1133">Transmembrane helix</keyword>
<evidence type="ECO:0000256" key="1">
    <source>
        <dbReference type="SAM" id="Phobius"/>
    </source>
</evidence>
<gene>
    <name evidence="2" type="ORF">S03H2_29672</name>
</gene>
<evidence type="ECO:0000313" key="2">
    <source>
        <dbReference type="EMBL" id="GAH50358.1"/>
    </source>
</evidence>